<proteinExistence type="predicted"/>
<evidence type="ECO:0000313" key="3">
    <source>
        <dbReference type="EMBL" id="MBB5956001.1"/>
    </source>
</evidence>
<reference evidence="3 4" key="1">
    <citation type="submission" date="2020-08" db="EMBL/GenBank/DDBJ databases">
        <title>Genomic Encyclopedia of Type Strains, Phase III (KMG-III): the genomes of soil and plant-associated and newly described type strains.</title>
        <authorList>
            <person name="Whitman W."/>
        </authorList>
    </citation>
    <scope>NUCLEOTIDE SEQUENCE [LARGE SCALE GENOMIC DNA]</scope>
    <source>
        <strain evidence="3 4">CECT 8640</strain>
    </source>
</reference>
<dbReference type="Proteomes" id="UP000547510">
    <property type="component" value="Unassembled WGS sequence"/>
</dbReference>
<keyword evidence="4" id="KW-1185">Reference proteome</keyword>
<evidence type="ECO:0000256" key="1">
    <source>
        <dbReference type="SAM" id="MobiDB-lite"/>
    </source>
</evidence>
<accession>A0A841CFB2</accession>
<dbReference type="AlphaFoldDB" id="A0A841CFB2"/>
<dbReference type="EMBL" id="JACHJN010000003">
    <property type="protein sequence ID" value="MBB5956001.1"/>
    <property type="molecule type" value="Genomic_DNA"/>
</dbReference>
<keyword evidence="2" id="KW-0812">Transmembrane</keyword>
<feature type="transmembrane region" description="Helical" evidence="2">
    <location>
        <begin position="42"/>
        <end position="66"/>
    </location>
</feature>
<protein>
    <submittedName>
        <fullName evidence="3">Uncharacterized protein</fullName>
    </submittedName>
</protein>
<organism evidence="3 4">
    <name type="scientific">Saccharothrix tamanrassetensis</name>
    <dbReference type="NCBI Taxonomy" id="1051531"/>
    <lineage>
        <taxon>Bacteria</taxon>
        <taxon>Bacillati</taxon>
        <taxon>Actinomycetota</taxon>
        <taxon>Actinomycetes</taxon>
        <taxon>Pseudonocardiales</taxon>
        <taxon>Pseudonocardiaceae</taxon>
        <taxon>Saccharothrix</taxon>
    </lineage>
</organism>
<name>A0A841CFB2_9PSEU</name>
<evidence type="ECO:0000313" key="4">
    <source>
        <dbReference type="Proteomes" id="UP000547510"/>
    </source>
</evidence>
<feature type="region of interest" description="Disordered" evidence="1">
    <location>
        <begin position="115"/>
        <end position="161"/>
    </location>
</feature>
<sequence length="184" mass="19628">MRPLPVPDEPDADAVPLRDPVGPTSPVLLSIRRMADAADWSLSRVVCAVALVFAPALSAAVAAWSAPLRAVAMARSAWAMATWPNTPAPLWLALMFSLDATPLRSWSPRLEMRPPNVSTASVSIRTPRPPTPPVGLEPVDDGGEDGLPLSPPWSEDGLPSPLCEDVPRFPLGAIRLWPATSHRA</sequence>
<evidence type="ECO:0000256" key="2">
    <source>
        <dbReference type="SAM" id="Phobius"/>
    </source>
</evidence>
<keyword evidence="2" id="KW-1133">Transmembrane helix</keyword>
<keyword evidence="2" id="KW-0472">Membrane</keyword>
<comment type="caution">
    <text evidence="3">The sequence shown here is derived from an EMBL/GenBank/DDBJ whole genome shotgun (WGS) entry which is preliminary data.</text>
</comment>
<dbReference type="RefSeq" id="WP_184690780.1">
    <property type="nucleotide sequence ID" value="NZ_JACHJN010000003.1"/>
</dbReference>
<gene>
    <name evidence="3" type="ORF">FHS29_002582</name>
</gene>